<dbReference type="Pfam" id="PF25712">
    <property type="entry name" value="crAss_CARGO2"/>
    <property type="match status" value="1"/>
</dbReference>
<dbReference type="InterPro" id="IPR057888">
    <property type="entry name" value="crAss_MUZ_C"/>
</dbReference>
<dbReference type="InterPro" id="IPR057889">
    <property type="entry name" value="crAss_MUZ_N"/>
</dbReference>
<reference evidence="5" key="1">
    <citation type="submission" date="2023-07" db="EMBL/GenBank/DDBJ databases">
        <authorList>
            <consortium name="CYATHOMIX"/>
        </authorList>
    </citation>
    <scope>NUCLEOTIDE SEQUENCE</scope>
    <source>
        <strain evidence="5">N/A</strain>
    </source>
</reference>
<dbReference type="PANTHER" id="PTHR47372">
    <property type="entry name" value="DAUER UP-REGULATED-RELATED"/>
    <property type="match status" value="1"/>
</dbReference>
<evidence type="ECO:0000259" key="2">
    <source>
        <dbReference type="Pfam" id="PF25725"/>
    </source>
</evidence>
<sequence length="2651" mass="290383">MIDLTDFEVGSYEFNPVIVPDHEPDTVSLRRTVFSDIELEELNELVKVYKRTDLEKPVYAMAHFPEFSSVVYGEYVLVDFSEVNFISHEVIARLYKEEDTRLTKFYFEASITTEGSIAAEIHTTLELLNSNDEIVTSIEEDLPYSDPFSEKTITLEPTISKPRASTVTHARASFRVNLVEDSLLSGQWASFSVDVPLGDIGEGKFSHGMELKNAPCIPIPEDPDTMYIFLNLYDNKRLSVKKDTYVPGAKISSDSYYSVDQGAYIIGSDLITPGCQYAFIGELYTDFDALEDKSLDTRYGGISEVNVQSNTFIPASVKVDIISAVENNTSATLIGNEGDTFFQRWDSLKAVPRSSDDVNQKGRNDIDRGTTRLTDIDVTNFGTVNPVYSLGNNMFKAYAMDEKFDLDSYESSITWSMQKNDGADIDEWLHITLASSLKLDGDKGKLNALRRFNNSIVSFQDKGIAEVLFNSRTQITTADGVPIEIANSGKVEGKRYISDKYGAQNKWSIVEGKTGLFFVDNLNKIIGLFSGNGVESLSTKSQLDAWVRSNNSTGVWNPKDDSNTVAFYDKAHSEVYFVNSSNEEQPCLVYSEVLGGFVGFYDYSKVQMMTNISDRFVSYHSDKNGKFSLWLQNEGDYCNFYGEDKPFWITWRVAPDMLFDKIWTNIEYQADFLEVLSAEGDVPEMEFIDGDIKTKYTNKTFDSVEVWNEYQTTGEVSIPSRASLPGIDRYPDVAKKFRTWRMDIPRATKDVTSGNKFGLDRIRNPWVYVKLKKNSATCSMSLPNILSMVPGKGENYMTKLRDINSRLGSAASEVEKQMLKSTRDDLLFDATMTGLNGAFSLGNQLQQNGQGADITQYRNRLADMSAQRGYNTYNNDSLLNAYDTTPVGFHIDERDLNPTAGQSAMNIGSSMLSGAATGAQLGGLWGGVAGAAVGLLGGIGADSDAKRKNRLNAGIMNRSQAYEQGMNSIAFQSNADQAKRTQFGTQYGTRMAEGGMLHPTRKPVGTGVYHNHCKGGTLVNTGGSHQENPYGGVQVGVDPNGIPNLLEEGEPVYDDYVFSDNIYADGGILDKFIIPKKYAGMLYSEAADKILSEAELRPNDPISNNGLRVMLHRLADAQEAQKQKKEAAKLKRQINKMSPEELGQLESMMAAAQASQEMSQAPMMQQMPQEMSMEEQQSMPMMAANGGLLRRYGAGGPLSEDEEALLLSGLSDEQKQYYAEHGYLEPSYSIGIPGWIGSPATKGIQLVKGAVKTLPAVAEKATAAYSKAKTLLKSAPKTGEAAAKAFEEAEQLKIATAKAKKVQSLAKGAVTRAKNTAAKATENFNTINKELAELAAKSARGKISTAEAARYKDLQAGYTKASEKVKATKSAIEAREKAYKAAQKAYSKAQRGVEVTTKAASTVAPAAEATAQAAKEPMTFKRLATGALQTGFDPTYLWRTWKPTTTAGKIGAGVVKTAQSALALENDAHLLPGVEYGPVSGVVSAFTNKYDRASDSQPTTDFYSFFNEHAEGGPVNRFDGESQSQIFRLGTGNTAYYPFPSMDQGVPIPQRPVPQRLAQPRAFLPYNNTNGFAYYTDGAYDQGYLDWLNDQKFNDDGSTFNNLAQYYKSKTGRTLTPEQAVRLGQDQKFGEFHNILGNAYTNYLQNNAGQTDGSQLPLALSDADLDGIMADADRSLMNLNAPSQPTGQYVERGAPLFRGQTVEQAAAGALTGGSAPGLAFPDRPTGQSASTVPNYSTLPRYAGILNNALSTAYNLTQTPDRYEYNPVRAYSPEGNMPLQMQRFMPMDVSLPVQAAQRAGAATARSIRNSGAGPSTGALLLGAGANTGNAMGTAFNQGWFDNNNQRNAVIGANNTALGQMSQLGAGLSAQRAAALNAASQYNNQLGLRLQMMNNAGEQAKADAVGMGLENLSAGLAGLGTENFRMNQINNNPTLYQYVGKNGAPLYKPIQQFTDAQNAAAEKYDQLAMDTEALRNYISEEDDPKAHKLYQAYRDSLQTLQDNLWNKGYNASTVRDLAAARAGYASDITRLAKAIEARQSRSKEYWDTKHKNPDMVMGADPGIRGLDNYLDNDNYGQDWYSYSGNQLAKEVAADMDARAAELLRDPQIMQNPQIAGYITRVTQKGFTNDEINSAGIAAKAYLRGDESALNSLDPITRMAAEVLVNRMGATGATTGENGNLDTAEYDRLFNYAMMGASSGIKGQDLKDFEDKNWEFARQMALAAAKSSSSNPNSNSGQQPVQEGGYTVDPIISQIMAKDADEASAANNKMFEGTFKKDGPLNVKLPDGRTVPVSIGWAEQSQRQRAAIPGANGKIISVETGDLKSSDAKRLGITSKDPVAIFEIINGKRVLNDSFTKEYNKRLASHQDYVKSILKNNKGIKINENTISPKELKELAKKFDIAEDLSPEDTRAAIETKKYIDHRAPAILADASERMKSVRAELADNIIASYQQGMAYTQAKVTDESSREFAFYKVAKGGGEFEKQGTLDKAKVFNLDNQGNIKNDSILSVAVSPYDLLNGKVRITTTKGVFGVDPRMLGGINADTLNNLKGSVAFLMTPLMDPDKVLKCSPEEEKNLTANMYWILDQFAPVKDNGEPIMAKEFIRNRKYQDALYTGITQFMNTALAHPRELKGQQGFQVTGGTSTHPQQYNPFLK</sequence>
<comment type="caution">
    <text evidence="5">The sequence shown here is derived from an EMBL/GenBank/DDBJ whole genome shotgun (WGS) entry which is preliminary data.</text>
</comment>
<accession>A0AA36DUI4</accession>
<evidence type="ECO:0000259" key="3">
    <source>
        <dbReference type="Pfam" id="PF25729"/>
    </source>
</evidence>
<feature type="domain" description="Cargo protein 1 compact" evidence="2">
    <location>
        <begin position="1013"/>
        <end position="1130"/>
    </location>
</feature>
<dbReference type="Pfam" id="PF25725">
    <property type="entry name" value="crAss_CARG1"/>
    <property type="match status" value="1"/>
</dbReference>
<feature type="domain" description="Crassvirus muzzle protein C-terminal" evidence="3">
    <location>
        <begin position="635"/>
        <end position="746"/>
    </location>
</feature>
<name>A0AA36DUI4_CYLNA</name>
<evidence type="ECO:0000313" key="6">
    <source>
        <dbReference type="Proteomes" id="UP001176961"/>
    </source>
</evidence>
<keyword evidence="6" id="KW-1185">Reference proteome</keyword>
<dbReference type="PANTHER" id="PTHR47372:SF11">
    <property type="entry name" value="RE19971P"/>
    <property type="match status" value="1"/>
</dbReference>
<dbReference type="InterPro" id="IPR058049">
    <property type="entry name" value="crAss_CARG1"/>
</dbReference>
<organism evidence="5 6">
    <name type="scientific">Cylicocyclus nassatus</name>
    <name type="common">Nematode worm</name>
    <dbReference type="NCBI Taxonomy" id="53992"/>
    <lineage>
        <taxon>Eukaryota</taxon>
        <taxon>Metazoa</taxon>
        <taxon>Ecdysozoa</taxon>
        <taxon>Nematoda</taxon>
        <taxon>Chromadorea</taxon>
        <taxon>Rhabditida</taxon>
        <taxon>Rhabditina</taxon>
        <taxon>Rhabditomorpha</taxon>
        <taxon>Strongyloidea</taxon>
        <taxon>Strongylidae</taxon>
        <taxon>Cylicocyclus</taxon>
    </lineage>
</organism>
<feature type="domain" description="Crassvirus muzzle protein N-terminal region" evidence="4">
    <location>
        <begin position="240"/>
        <end position="621"/>
    </location>
</feature>
<dbReference type="Pfam" id="PF25729">
    <property type="entry name" value="crAss_MUZ_C"/>
    <property type="match status" value="1"/>
</dbReference>
<feature type="region of interest" description="Disordered" evidence="1">
    <location>
        <begin position="2632"/>
        <end position="2651"/>
    </location>
</feature>
<evidence type="ECO:0000313" key="5">
    <source>
        <dbReference type="EMBL" id="CAJ0592309.1"/>
    </source>
</evidence>
<dbReference type="InterPro" id="IPR058050">
    <property type="entry name" value="CARGO2"/>
</dbReference>
<feature type="region of interest" description="Disordered" evidence="1">
    <location>
        <begin position="2222"/>
        <end position="2242"/>
    </location>
</feature>
<proteinExistence type="predicted"/>
<dbReference type="Pfam" id="PF25731">
    <property type="entry name" value="crAss_MUZ"/>
    <property type="match status" value="1"/>
</dbReference>
<protein>
    <submittedName>
        <fullName evidence="5">Uncharacterized protein</fullName>
    </submittedName>
</protein>
<evidence type="ECO:0000259" key="4">
    <source>
        <dbReference type="Pfam" id="PF25731"/>
    </source>
</evidence>
<evidence type="ECO:0000256" key="1">
    <source>
        <dbReference type="SAM" id="MobiDB-lite"/>
    </source>
</evidence>
<dbReference type="Proteomes" id="UP001176961">
    <property type="component" value="Unassembled WGS sequence"/>
</dbReference>
<dbReference type="EMBL" id="CATQJL010000065">
    <property type="protein sequence ID" value="CAJ0592309.1"/>
    <property type="molecule type" value="Genomic_DNA"/>
</dbReference>
<gene>
    <name evidence="5" type="ORF">CYNAS_LOCUS4292</name>
</gene>
<feature type="compositionally biased region" description="Low complexity" evidence="1">
    <location>
        <begin position="2224"/>
        <end position="2233"/>
    </location>
</feature>